<organism evidence="3 4">
    <name type="scientific">Fuerstiella marisgermanici</name>
    <dbReference type="NCBI Taxonomy" id="1891926"/>
    <lineage>
        <taxon>Bacteria</taxon>
        <taxon>Pseudomonadati</taxon>
        <taxon>Planctomycetota</taxon>
        <taxon>Planctomycetia</taxon>
        <taxon>Planctomycetales</taxon>
        <taxon>Planctomycetaceae</taxon>
        <taxon>Fuerstiella</taxon>
    </lineage>
</organism>
<keyword evidence="1" id="KW-0472">Membrane</keyword>
<dbReference type="InterPro" id="IPR027558">
    <property type="entry name" value="Pre_pil_HX9DG_C"/>
</dbReference>
<dbReference type="InterPro" id="IPR011453">
    <property type="entry name" value="DUF1559"/>
</dbReference>
<keyword evidence="4" id="KW-1185">Reference proteome</keyword>
<name>A0A1P8WNQ1_9PLAN</name>
<evidence type="ECO:0000259" key="2">
    <source>
        <dbReference type="Pfam" id="PF07596"/>
    </source>
</evidence>
<dbReference type="AlphaFoldDB" id="A0A1P8WNQ1"/>
<evidence type="ECO:0000313" key="3">
    <source>
        <dbReference type="EMBL" id="APZ95679.1"/>
    </source>
</evidence>
<evidence type="ECO:0000256" key="1">
    <source>
        <dbReference type="SAM" id="Phobius"/>
    </source>
</evidence>
<feature type="domain" description="DUF1559" evidence="2">
    <location>
        <begin position="41"/>
        <end position="311"/>
    </location>
</feature>
<dbReference type="STRING" id="1891926.Fuma_05338"/>
<dbReference type="EMBL" id="CP017641">
    <property type="protein sequence ID" value="APZ95679.1"/>
    <property type="molecule type" value="Genomic_DNA"/>
</dbReference>
<dbReference type="Proteomes" id="UP000187735">
    <property type="component" value="Chromosome"/>
</dbReference>
<dbReference type="NCBIfam" id="TIGR02532">
    <property type="entry name" value="IV_pilin_GFxxxE"/>
    <property type="match status" value="1"/>
</dbReference>
<dbReference type="PROSITE" id="PS00409">
    <property type="entry name" value="PROKAR_NTER_METHYL"/>
    <property type="match status" value="1"/>
</dbReference>
<dbReference type="InterPro" id="IPR045584">
    <property type="entry name" value="Pilin-like"/>
</dbReference>
<dbReference type="RefSeq" id="WP_077026812.1">
    <property type="nucleotide sequence ID" value="NZ_CP017641.1"/>
</dbReference>
<dbReference type="InterPro" id="IPR012902">
    <property type="entry name" value="N_methyl_site"/>
</dbReference>
<keyword evidence="1" id="KW-1133">Transmembrane helix</keyword>
<feature type="transmembrane region" description="Helical" evidence="1">
    <location>
        <begin position="20"/>
        <end position="40"/>
    </location>
</feature>
<evidence type="ECO:0000313" key="4">
    <source>
        <dbReference type="Proteomes" id="UP000187735"/>
    </source>
</evidence>
<dbReference type="Pfam" id="PF07963">
    <property type="entry name" value="N_methyl"/>
    <property type="match status" value="1"/>
</dbReference>
<protein>
    <submittedName>
        <fullName evidence="3">Putative major pilin subunit</fullName>
    </submittedName>
</protein>
<dbReference type="KEGG" id="fmr:Fuma_05338"/>
<keyword evidence="1" id="KW-0812">Transmembrane</keyword>
<accession>A0A1P8WNQ1</accession>
<dbReference type="PANTHER" id="PTHR30093">
    <property type="entry name" value="GENERAL SECRETION PATHWAY PROTEIN G"/>
    <property type="match status" value="1"/>
</dbReference>
<dbReference type="OrthoDB" id="255848at2"/>
<proteinExistence type="predicted"/>
<dbReference type="PANTHER" id="PTHR30093:SF2">
    <property type="entry name" value="TYPE II SECRETION SYSTEM PROTEIN H"/>
    <property type="match status" value="1"/>
</dbReference>
<reference evidence="3 4" key="1">
    <citation type="journal article" date="2016" name="Front. Microbiol.">
        <title>Fuerstia marisgermanicae gen. nov., sp. nov., an Unusual Member of the Phylum Planctomycetes from the German Wadden Sea.</title>
        <authorList>
            <person name="Kohn T."/>
            <person name="Heuer A."/>
            <person name="Jogler M."/>
            <person name="Vollmers J."/>
            <person name="Boedeker C."/>
            <person name="Bunk B."/>
            <person name="Rast P."/>
            <person name="Borchert D."/>
            <person name="Glockner I."/>
            <person name="Freese H.M."/>
            <person name="Klenk H.P."/>
            <person name="Overmann J."/>
            <person name="Kaster A.K."/>
            <person name="Rohde M."/>
            <person name="Wiegand S."/>
            <person name="Jogler C."/>
        </authorList>
    </citation>
    <scope>NUCLEOTIDE SEQUENCE [LARGE SCALE GENOMIC DNA]</scope>
    <source>
        <strain evidence="3 4">NH11</strain>
    </source>
</reference>
<gene>
    <name evidence="3" type="ORF">Fuma_05338</name>
</gene>
<dbReference type="SUPFAM" id="SSF54523">
    <property type="entry name" value="Pili subunits"/>
    <property type="match status" value="1"/>
</dbReference>
<dbReference type="NCBIfam" id="TIGR04294">
    <property type="entry name" value="pre_pil_HX9DG"/>
    <property type="match status" value="1"/>
</dbReference>
<sequence>MNRTHVSQPPAAKRSGFTLIELLVVIAIIGILVALLLPAVQMAREAARRTQCANNLKQLSLAAISHEGTHGWFPTGGWSKRWIGLPGRGYGPNQPGGWAFNILPFVEQAALRQVGGDDRTNADHRTGNALRLMTPLPVFHCPTRRGASIYTNARNFLYSDPTAEVARNDYAFNGGHRRVLYGNGPDDLEAAKRFAWPDSSEMSGISFQRSRIRYRDITDGTSNTYMMGEKHLRRDHYLTGDDQGDNESVYSGDDRDLIRFTGSERDISFRPRPDSVATTQEGFVYGSSHPGGFQVALCDGSARIMAFDIDQSVHSRLGNRHDGKPVKF</sequence>
<dbReference type="Gene3D" id="3.30.700.10">
    <property type="entry name" value="Glycoprotein, Type 4 Pilin"/>
    <property type="match status" value="1"/>
</dbReference>
<dbReference type="Pfam" id="PF07596">
    <property type="entry name" value="SBP_bac_10"/>
    <property type="match status" value="1"/>
</dbReference>